<gene>
    <name evidence="1" type="ORF">JGI1_02167</name>
</gene>
<evidence type="ECO:0000313" key="2">
    <source>
        <dbReference type="Proteomes" id="UP000320623"/>
    </source>
</evidence>
<name>A0A0S4NBM8_9BACT</name>
<accession>A0A0S4NBM8</accession>
<sequence>MKIPKQIEQFCQYCGSKQKFKFRGNFEPEAESKFWYMCQKCKHVALFSLSDLNLNQVQDENSHSNYRVYSAAETYEIGELIYHEEWQDYGRVKKKEVSSSGYSIIVVEFEKLGQKKLVENFKQ</sequence>
<dbReference type="STRING" id="1643428.GCA_001442855_02121"/>
<evidence type="ECO:0000313" key="1">
    <source>
        <dbReference type="EMBL" id="CUU08748.1"/>
    </source>
</evidence>
<proteinExistence type="predicted"/>
<dbReference type="Proteomes" id="UP000320623">
    <property type="component" value="Unassembled WGS sequence"/>
</dbReference>
<dbReference type="EMBL" id="FAOO01000024">
    <property type="protein sequence ID" value="CUU08748.1"/>
    <property type="molecule type" value="Genomic_DNA"/>
</dbReference>
<reference evidence="2" key="1">
    <citation type="submission" date="2015-11" db="EMBL/GenBank/DDBJ databases">
        <authorList>
            <person name="Varghese N."/>
        </authorList>
    </citation>
    <scope>NUCLEOTIDE SEQUENCE [LARGE SCALE GENOMIC DNA]</scope>
</reference>
<dbReference type="AlphaFoldDB" id="A0A0S4NBM8"/>
<organism evidence="1 2">
    <name type="scientific">Candidatus Thermokryptus mobilis</name>
    <dbReference type="NCBI Taxonomy" id="1643428"/>
    <lineage>
        <taxon>Bacteria</taxon>
        <taxon>Pseudomonadati</taxon>
        <taxon>Candidatus Kryptoniota</taxon>
        <taxon>Candidatus Thermokryptus</taxon>
    </lineage>
</organism>
<keyword evidence="2" id="KW-1185">Reference proteome</keyword>
<protein>
    <submittedName>
        <fullName evidence="1">Uncharacterized protein</fullName>
    </submittedName>
</protein>